<dbReference type="Proteomes" id="UP001610063">
    <property type="component" value="Unassembled WGS sequence"/>
</dbReference>
<evidence type="ECO:0000256" key="1">
    <source>
        <dbReference type="SAM" id="SignalP"/>
    </source>
</evidence>
<dbReference type="Pfam" id="PF16125">
    <property type="entry name" value="DUF4837"/>
    <property type="match status" value="1"/>
</dbReference>
<organism evidence="2 3">
    <name type="scientific">Marinoscillum luteum</name>
    <dbReference type="NCBI Taxonomy" id="861051"/>
    <lineage>
        <taxon>Bacteria</taxon>
        <taxon>Pseudomonadati</taxon>
        <taxon>Bacteroidota</taxon>
        <taxon>Cytophagia</taxon>
        <taxon>Cytophagales</taxon>
        <taxon>Reichenbachiellaceae</taxon>
        <taxon>Marinoscillum</taxon>
    </lineage>
</organism>
<feature type="chain" id="PRO_5047149331" evidence="1">
    <location>
        <begin position="22"/>
        <end position="358"/>
    </location>
</feature>
<dbReference type="EMBL" id="JBIPKE010000018">
    <property type="protein sequence ID" value="MFH6984524.1"/>
    <property type="molecule type" value="Genomic_DNA"/>
</dbReference>
<dbReference type="RefSeq" id="WP_395417897.1">
    <property type="nucleotide sequence ID" value="NZ_JBIPKE010000018.1"/>
</dbReference>
<keyword evidence="3" id="KW-1185">Reference proteome</keyword>
<protein>
    <submittedName>
        <fullName evidence="2">DUF4837 family protein</fullName>
    </submittedName>
</protein>
<name>A0ABW7NAG5_9BACT</name>
<sequence>MRTLFLFFLAPILIFTSCKSATDKVKEDFMPLARGEADEIILVIDSAQWESELGNTLRDMYQQYMRVLNQDEYEFSLNKVNPRKLNSVLKHARNMIFVMTLDSRTLESKTIRENFTDNSLKMIQQDSSLFYTVRKDEFAKGQIVLYLFGQSEEQLVEQLKDNKSSLVALFESAVRERTREKTLKKTKPEMMAAITENHGYSIQVPFGWDLAKDVKDFIWLRRLEADSELNVFVYEGDYKDRKVFEHVDELRDEITGTYLRDSEKPDLYIQRQDIIPVYTERVTFNGKFAVEARGLWKINNNSAGGPFVSYTFVDEKTQKLYYIEGYVYAPGTKKKPLVREVDAILSTFRTSSEVGDPT</sequence>
<gene>
    <name evidence="2" type="ORF">ACHKAR_13810</name>
</gene>
<reference evidence="2 3" key="1">
    <citation type="journal article" date="2013" name="Int. J. Syst. Evol. Microbiol.">
        <title>Marinoscillum luteum sp. nov., isolated from marine sediment.</title>
        <authorList>
            <person name="Cha I.T."/>
            <person name="Park S.J."/>
            <person name="Kim S.J."/>
            <person name="Kim J.G."/>
            <person name="Jung M.Y."/>
            <person name="Shin K.S."/>
            <person name="Kwon K.K."/>
            <person name="Yang S.H."/>
            <person name="Seo Y.S."/>
            <person name="Rhee S.K."/>
        </authorList>
    </citation>
    <scope>NUCLEOTIDE SEQUENCE [LARGE SCALE GENOMIC DNA]</scope>
    <source>
        <strain evidence="2 3">KCTC 23939</strain>
    </source>
</reference>
<keyword evidence="1" id="KW-0732">Signal</keyword>
<accession>A0ABW7NAG5</accession>
<evidence type="ECO:0000313" key="3">
    <source>
        <dbReference type="Proteomes" id="UP001610063"/>
    </source>
</evidence>
<proteinExistence type="predicted"/>
<evidence type="ECO:0000313" key="2">
    <source>
        <dbReference type="EMBL" id="MFH6984524.1"/>
    </source>
</evidence>
<dbReference type="InterPro" id="IPR032286">
    <property type="entry name" value="DUF4837"/>
</dbReference>
<feature type="signal peptide" evidence="1">
    <location>
        <begin position="1"/>
        <end position="21"/>
    </location>
</feature>
<comment type="caution">
    <text evidence="2">The sequence shown here is derived from an EMBL/GenBank/DDBJ whole genome shotgun (WGS) entry which is preliminary data.</text>
</comment>
<dbReference type="PROSITE" id="PS51257">
    <property type="entry name" value="PROKAR_LIPOPROTEIN"/>
    <property type="match status" value="1"/>
</dbReference>